<organism evidence="2 3">
    <name type="scientific">Prunus dulcis</name>
    <name type="common">Almond</name>
    <name type="synonym">Amygdalus dulcis</name>
    <dbReference type="NCBI Taxonomy" id="3755"/>
    <lineage>
        <taxon>Eukaryota</taxon>
        <taxon>Viridiplantae</taxon>
        <taxon>Streptophyta</taxon>
        <taxon>Embryophyta</taxon>
        <taxon>Tracheophyta</taxon>
        <taxon>Spermatophyta</taxon>
        <taxon>Magnoliopsida</taxon>
        <taxon>eudicotyledons</taxon>
        <taxon>Gunneridae</taxon>
        <taxon>Pentapetalae</taxon>
        <taxon>rosids</taxon>
        <taxon>fabids</taxon>
        <taxon>Rosales</taxon>
        <taxon>Rosaceae</taxon>
        <taxon>Amygdaloideae</taxon>
        <taxon>Amygdaleae</taxon>
        <taxon>Prunus</taxon>
    </lineage>
</organism>
<dbReference type="EMBL" id="CABIKO010000882">
    <property type="protein sequence ID" value="VVA39959.1"/>
    <property type="molecule type" value="Genomic_DNA"/>
</dbReference>
<dbReference type="Gramene" id="VVA39959">
    <property type="protein sequence ID" value="VVA39959"/>
    <property type="gene ID" value="Prudul26B004339"/>
</dbReference>
<evidence type="ECO:0000313" key="2">
    <source>
        <dbReference type="EMBL" id="VVA39959.1"/>
    </source>
</evidence>
<gene>
    <name evidence="1" type="ORF">ALMOND_2B000049</name>
    <name evidence="2" type="ORF">ALMOND_2B004339</name>
</gene>
<dbReference type="Proteomes" id="UP000327085">
    <property type="component" value="Chromosome 3"/>
</dbReference>
<dbReference type="Gramene" id="VVA33373">
    <property type="protein sequence ID" value="VVA33373"/>
    <property type="gene ID" value="Prudul26B000049"/>
</dbReference>
<name>A0A5E4GJG8_PRUDU</name>
<evidence type="ECO:0000313" key="3">
    <source>
        <dbReference type="Proteomes" id="UP000327085"/>
    </source>
</evidence>
<reference evidence="3" key="2">
    <citation type="journal article" date="2020" name="Plant J.">
        <title>Transposons played a major role in the diversification between the closely related almond and peach genomes: results from the almond genome sequence.</title>
        <authorList>
            <person name="Alioto T."/>
            <person name="Alexiou K.G."/>
            <person name="Bardil A."/>
            <person name="Barteri F."/>
            <person name="Castanera R."/>
            <person name="Cruz F."/>
            <person name="Dhingra A."/>
            <person name="Duval H."/>
            <person name="Fernandez I Marti A."/>
            <person name="Frias L."/>
            <person name="Galan B."/>
            <person name="Garcia J.L."/>
            <person name="Howad W."/>
            <person name="Gomez-Garrido J."/>
            <person name="Gut M."/>
            <person name="Julca I."/>
            <person name="Morata J."/>
            <person name="Puigdomenech P."/>
            <person name="Ribeca P."/>
            <person name="Rubio Cabetas M.J."/>
            <person name="Vlasova A."/>
            <person name="Wirthensohn M."/>
            <person name="Garcia-Mas J."/>
            <person name="Gabaldon T."/>
            <person name="Casacuberta J.M."/>
            <person name="Arus P."/>
        </authorList>
    </citation>
    <scope>NUCLEOTIDE SEQUENCE [LARGE SCALE GENOMIC DNA]</scope>
    <source>
        <strain evidence="3">cv. Texas</strain>
    </source>
</reference>
<sequence>MKRKQARVGVVRLRKRAAEEGLETGSCGWVGILMEGATTGSLKAGVSVGLNGWRSELERRQMGLYGKINLVVVGRRCGRLLMWLGCTVGWWYDGAKEDDA</sequence>
<reference evidence="2" key="1">
    <citation type="submission" date="2019-07" db="EMBL/GenBank/DDBJ databases">
        <authorList>
            <person name="Alioto T."/>
            <person name="Alioto T."/>
            <person name="Gomez Garrido J."/>
        </authorList>
    </citation>
    <scope>NUCLEOTIDE SEQUENCE</scope>
</reference>
<evidence type="ECO:0000313" key="1">
    <source>
        <dbReference type="EMBL" id="VVA33373.1"/>
    </source>
</evidence>
<proteinExistence type="predicted"/>
<protein>
    <submittedName>
        <fullName evidence="2">Uncharacterized protein</fullName>
    </submittedName>
</protein>
<dbReference type="AlphaFoldDB" id="A0A5E4GJG8"/>
<dbReference type="InParanoid" id="A0A5E4GJG8"/>
<dbReference type="EMBL" id="CABIKO010000285">
    <property type="protein sequence ID" value="VVA33373.1"/>
    <property type="molecule type" value="Genomic_DNA"/>
</dbReference>
<accession>A0A5E4GJG8</accession>